<comment type="caution">
    <text evidence="1">The sequence shown here is derived from an EMBL/GenBank/DDBJ whole genome shotgun (WGS) entry which is preliminary data.</text>
</comment>
<proteinExistence type="predicted"/>
<dbReference type="SUPFAM" id="SSF54001">
    <property type="entry name" value="Cysteine proteinases"/>
    <property type="match status" value="1"/>
</dbReference>
<organism evidence="1 2">
    <name type="scientific">Platanthera guangdongensis</name>
    <dbReference type="NCBI Taxonomy" id="2320717"/>
    <lineage>
        <taxon>Eukaryota</taxon>
        <taxon>Viridiplantae</taxon>
        <taxon>Streptophyta</taxon>
        <taxon>Embryophyta</taxon>
        <taxon>Tracheophyta</taxon>
        <taxon>Spermatophyta</taxon>
        <taxon>Magnoliopsida</taxon>
        <taxon>Liliopsida</taxon>
        <taxon>Asparagales</taxon>
        <taxon>Orchidaceae</taxon>
        <taxon>Orchidoideae</taxon>
        <taxon>Orchideae</taxon>
        <taxon>Orchidinae</taxon>
        <taxon>Platanthera</taxon>
    </lineage>
</organism>
<accession>A0ABR2LTE0</accession>
<protein>
    <submittedName>
        <fullName evidence="1">Uncharacterized protein</fullName>
    </submittedName>
</protein>
<gene>
    <name evidence="1" type="ORF">KSP40_PGU013708</name>
</gene>
<sequence>MTTVEGIYQIMTKKLISLLVQHLVDYDKKNYNYYTGFRDRAFDFINKMKLHLKACIHIQQNMKNAPSRCN</sequence>
<dbReference type="Proteomes" id="UP001412067">
    <property type="component" value="Unassembled WGS sequence"/>
</dbReference>
<reference evidence="1 2" key="1">
    <citation type="journal article" date="2022" name="Nat. Plants">
        <title>Genomes of leafy and leafless Platanthera orchids illuminate the evolution of mycoheterotrophy.</title>
        <authorList>
            <person name="Li M.H."/>
            <person name="Liu K.W."/>
            <person name="Li Z."/>
            <person name="Lu H.C."/>
            <person name="Ye Q.L."/>
            <person name="Zhang D."/>
            <person name="Wang J.Y."/>
            <person name="Li Y.F."/>
            <person name="Zhong Z.M."/>
            <person name="Liu X."/>
            <person name="Yu X."/>
            <person name="Liu D.K."/>
            <person name="Tu X.D."/>
            <person name="Liu B."/>
            <person name="Hao Y."/>
            <person name="Liao X.Y."/>
            <person name="Jiang Y.T."/>
            <person name="Sun W.H."/>
            <person name="Chen J."/>
            <person name="Chen Y.Q."/>
            <person name="Ai Y."/>
            <person name="Zhai J.W."/>
            <person name="Wu S.S."/>
            <person name="Zhou Z."/>
            <person name="Hsiao Y.Y."/>
            <person name="Wu W.L."/>
            <person name="Chen Y.Y."/>
            <person name="Lin Y.F."/>
            <person name="Hsu J.L."/>
            <person name="Li C.Y."/>
            <person name="Wang Z.W."/>
            <person name="Zhao X."/>
            <person name="Zhong W.Y."/>
            <person name="Ma X.K."/>
            <person name="Ma L."/>
            <person name="Huang J."/>
            <person name="Chen G.Z."/>
            <person name="Huang M.Z."/>
            <person name="Huang L."/>
            <person name="Peng D.H."/>
            <person name="Luo Y.B."/>
            <person name="Zou S.Q."/>
            <person name="Chen S.P."/>
            <person name="Lan S."/>
            <person name="Tsai W.C."/>
            <person name="Van de Peer Y."/>
            <person name="Liu Z.J."/>
        </authorList>
    </citation>
    <scope>NUCLEOTIDE SEQUENCE [LARGE SCALE GENOMIC DNA]</scope>
    <source>
        <strain evidence="1">Lor288</strain>
    </source>
</reference>
<keyword evidence="2" id="KW-1185">Reference proteome</keyword>
<dbReference type="Gene3D" id="3.90.70.10">
    <property type="entry name" value="Cysteine proteinases"/>
    <property type="match status" value="1"/>
</dbReference>
<evidence type="ECO:0000313" key="1">
    <source>
        <dbReference type="EMBL" id="KAK8950051.1"/>
    </source>
</evidence>
<dbReference type="EMBL" id="JBBWWR010000015">
    <property type="protein sequence ID" value="KAK8950051.1"/>
    <property type="molecule type" value="Genomic_DNA"/>
</dbReference>
<name>A0ABR2LTE0_9ASPA</name>
<evidence type="ECO:0000313" key="2">
    <source>
        <dbReference type="Proteomes" id="UP001412067"/>
    </source>
</evidence>
<dbReference type="InterPro" id="IPR038765">
    <property type="entry name" value="Papain-like_cys_pep_sf"/>
</dbReference>